<dbReference type="AlphaFoldDB" id="A0A7J8M6R2"/>
<accession>A0A7J8M6R2</accession>
<dbReference type="EMBL" id="JABEZX010000007">
    <property type="protein sequence ID" value="MBA0560389.1"/>
    <property type="molecule type" value="Genomic_DNA"/>
</dbReference>
<comment type="caution">
    <text evidence="1">The sequence shown here is derived from an EMBL/GenBank/DDBJ whole genome shotgun (WGS) entry which is preliminary data.</text>
</comment>
<reference evidence="1 2" key="1">
    <citation type="journal article" date="2019" name="Genome Biol. Evol.">
        <title>Insights into the evolution of the New World diploid cottons (Gossypium, subgenus Houzingenia) based on genome sequencing.</title>
        <authorList>
            <person name="Grover C.E."/>
            <person name="Arick M.A. 2nd"/>
            <person name="Thrash A."/>
            <person name="Conover J.L."/>
            <person name="Sanders W.S."/>
            <person name="Peterson D.G."/>
            <person name="Frelichowski J.E."/>
            <person name="Scheffler J.A."/>
            <person name="Scheffler B.E."/>
            <person name="Wendel J.F."/>
        </authorList>
    </citation>
    <scope>NUCLEOTIDE SEQUENCE [LARGE SCALE GENOMIC DNA]</scope>
    <source>
        <strain evidence="1">157</strain>
        <tissue evidence="1">Leaf</tissue>
    </source>
</reference>
<evidence type="ECO:0000313" key="1">
    <source>
        <dbReference type="EMBL" id="MBA0560389.1"/>
    </source>
</evidence>
<name>A0A7J8M6R2_9ROSI</name>
<dbReference type="Proteomes" id="UP000593572">
    <property type="component" value="Unassembled WGS sequence"/>
</dbReference>
<proteinExistence type="predicted"/>
<protein>
    <submittedName>
        <fullName evidence="1">Uncharacterized protein</fullName>
    </submittedName>
</protein>
<gene>
    <name evidence="1" type="ORF">Golob_017291</name>
</gene>
<keyword evidence="2" id="KW-1185">Reference proteome</keyword>
<sequence>MIWGMAMELGVGKILISCLAGRFSLKLRQYDCLQYMLGGCLFWGQEFPGRFSIAIAHNTLTVLSWQQQESVCLGGRRIRPPSGGPEPSVRYHFGRARILTLCQDLRAKGQSQVDSFYEA</sequence>
<organism evidence="1 2">
    <name type="scientific">Gossypium lobatum</name>
    <dbReference type="NCBI Taxonomy" id="34289"/>
    <lineage>
        <taxon>Eukaryota</taxon>
        <taxon>Viridiplantae</taxon>
        <taxon>Streptophyta</taxon>
        <taxon>Embryophyta</taxon>
        <taxon>Tracheophyta</taxon>
        <taxon>Spermatophyta</taxon>
        <taxon>Magnoliopsida</taxon>
        <taxon>eudicotyledons</taxon>
        <taxon>Gunneridae</taxon>
        <taxon>Pentapetalae</taxon>
        <taxon>rosids</taxon>
        <taxon>malvids</taxon>
        <taxon>Malvales</taxon>
        <taxon>Malvaceae</taxon>
        <taxon>Malvoideae</taxon>
        <taxon>Gossypium</taxon>
    </lineage>
</organism>
<evidence type="ECO:0000313" key="2">
    <source>
        <dbReference type="Proteomes" id="UP000593572"/>
    </source>
</evidence>